<evidence type="ECO:0000313" key="9">
    <source>
        <dbReference type="EMBL" id="AQQ54615.1"/>
    </source>
</evidence>
<sequence length="168" mass="18587">MFDITWDSFVQIVLGGVLAYVGLIILLRVSKKRTLSQLNMFDFVITIAFGSAMASVILSSSVSLLEGLLGFAVLIFSQFIVTFISFRSDKFTSLIKAEPKLLYSEGQYYRDAMKSERVKEVEILQSIRKQGIGSLDEVKAVVLETDGSMSIIKKKVGDTLSNVKKPSS</sequence>
<dbReference type="RefSeq" id="WP_077590511.1">
    <property type="nucleotide sequence ID" value="NZ_CP019640.1"/>
</dbReference>
<dbReference type="PANTHER" id="PTHR34582">
    <property type="entry name" value="UPF0702 TRANSMEMBRANE PROTEIN YCAP"/>
    <property type="match status" value="1"/>
</dbReference>
<proteinExistence type="inferred from homology"/>
<gene>
    <name evidence="9" type="ORF">B0X71_16910</name>
</gene>
<keyword evidence="5 7" id="KW-1133">Transmembrane helix</keyword>
<comment type="similarity">
    <text evidence="2">Belongs to the UPF0702 family.</text>
</comment>
<evidence type="ECO:0000256" key="5">
    <source>
        <dbReference type="ARBA" id="ARBA00022989"/>
    </source>
</evidence>
<evidence type="ECO:0000256" key="3">
    <source>
        <dbReference type="ARBA" id="ARBA00022475"/>
    </source>
</evidence>
<feature type="transmembrane region" description="Helical" evidence="7">
    <location>
        <begin position="41"/>
        <end position="62"/>
    </location>
</feature>
<keyword evidence="4 7" id="KW-0812">Transmembrane</keyword>
<evidence type="ECO:0000256" key="7">
    <source>
        <dbReference type="SAM" id="Phobius"/>
    </source>
</evidence>
<feature type="transmembrane region" description="Helical" evidence="7">
    <location>
        <begin position="68"/>
        <end position="86"/>
    </location>
</feature>
<keyword evidence="6 7" id="KW-0472">Membrane</keyword>
<dbReference type="GO" id="GO:0005886">
    <property type="term" value="C:plasma membrane"/>
    <property type="evidence" value="ECO:0007669"/>
    <property type="project" value="UniProtKB-SubCell"/>
</dbReference>
<protein>
    <recommendedName>
        <fullName evidence="8">YetF C-terminal domain-containing protein</fullName>
    </recommendedName>
</protein>
<keyword evidence="10" id="KW-1185">Reference proteome</keyword>
<evidence type="ECO:0000256" key="4">
    <source>
        <dbReference type="ARBA" id="ARBA00022692"/>
    </source>
</evidence>
<dbReference type="EMBL" id="CP019640">
    <property type="protein sequence ID" value="AQQ54615.1"/>
    <property type="molecule type" value="Genomic_DNA"/>
</dbReference>
<dbReference type="InterPro" id="IPR023090">
    <property type="entry name" value="UPF0702_alpha/beta_dom_sf"/>
</dbReference>
<reference evidence="9 10" key="1">
    <citation type="submission" date="2017-02" db="EMBL/GenBank/DDBJ databases">
        <title>The complete genomic sequence of a novel cold adapted crude oil-degrading bacterium Planococcus qaidamina Y42.</title>
        <authorList>
            <person name="Yang R."/>
        </authorList>
    </citation>
    <scope>NUCLEOTIDE SEQUENCE [LARGE SCALE GENOMIC DNA]</scope>
    <source>
        <strain evidence="9 10">Y42</strain>
    </source>
</reference>
<dbReference type="PANTHER" id="PTHR34582:SF6">
    <property type="entry name" value="UPF0702 TRANSMEMBRANE PROTEIN YCAP"/>
    <property type="match status" value="1"/>
</dbReference>
<dbReference type="InterPro" id="IPR007353">
    <property type="entry name" value="DUF421"/>
</dbReference>
<dbReference type="Pfam" id="PF04239">
    <property type="entry name" value="DUF421"/>
    <property type="match status" value="1"/>
</dbReference>
<evidence type="ECO:0000256" key="2">
    <source>
        <dbReference type="ARBA" id="ARBA00006448"/>
    </source>
</evidence>
<dbReference type="Gene3D" id="3.30.240.20">
    <property type="entry name" value="bsu07140 like domains"/>
    <property type="match status" value="1"/>
</dbReference>
<feature type="domain" description="YetF C-terminal" evidence="8">
    <location>
        <begin position="87"/>
        <end position="156"/>
    </location>
</feature>
<feature type="transmembrane region" description="Helical" evidence="7">
    <location>
        <begin position="12"/>
        <end position="29"/>
    </location>
</feature>
<evidence type="ECO:0000313" key="10">
    <source>
        <dbReference type="Proteomes" id="UP000188184"/>
    </source>
</evidence>
<evidence type="ECO:0000256" key="1">
    <source>
        <dbReference type="ARBA" id="ARBA00004651"/>
    </source>
</evidence>
<evidence type="ECO:0000256" key="6">
    <source>
        <dbReference type="ARBA" id="ARBA00023136"/>
    </source>
</evidence>
<organism evidence="9 10">
    <name type="scientific">Planococcus lenghuensis</name>
    <dbReference type="NCBI Taxonomy" id="2213202"/>
    <lineage>
        <taxon>Bacteria</taxon>
        <taxon>Bacillati</taxon>
        <taxon>Bacillota</taxon>
        <taxon>Bacilli</taxon>
        <taxon>Bacillales</taxon>
        <taxon>Caryophanaceae</taxon>
        <taxon>Planococcus</taxon>
    </lineage>
</organism>
<dbReference type="OrthoDB" id="9793799at2"/>
<comment type="subcellular location">
    <subcellularLocation>
        <location evidence="1">Cell membrane</location>
        <topology evidence="1">Multi-pass membrane protein</topology>
    </subcellularLocation>
</comment>
<accession>A0A1Q2L2D6</accession>
<dbReference type="KEGG" id="pmar:B0X71_16910"/>
<name>A0A1Q2L2D6_9BACL</name>
<dbReference type="AlphaFoldDB" id="A0A1Q2L2D6"/>
<keyword evidence="3" id="KW-1003">Cell membrane</keyword>
<dbReference type="Proteomes" id="UP000188184">
    <property type="component" value="Chromosome"/>
</dbReference>
<evidence type="ECO:0000259" key="8">
    <source>
        <dbReference type="Pfam" id="PF04239"/>
    </source>
</evidence>